<dbReference type="EC" id="4.2.1.113" evidence="4"/>
<name>A0A852X1W9_9MICO</name>
<dbReference type="InterPro" id="IPR018110">
    <property type="entry name" value="Mandel_Rmase/mucon_lact_enz_CS"/>
</dbReference>
<comment type="pathway">
    <text evidence="4">Quinol/quinone metabolism; 1,4-dihydroxy-2-naphthoate biosynthesis; 1,4-dihydroxy-2-naphthoate from chorismate: step 4/7.</text>
</comment>
<dbReference type="PANTHER" id="PTHR48073">
    <property type="entry name" value="O-SUCCINYLBENZOATE SYNTHASE-RELATED"/>
    <property type="match status" value="1"/>
</dbReference>
<keyword evidence="1 4" id="KW-0479">Metal-binding</keyword>
<organism evidence="6 7">
    <name type="scientific">Janibacter alkaliphilus</name>
    <dbReference type="NCBI Taxonomy" id="1069963"/>
    <lineage>
        <taxon>Bacteria</taxon>
        <taxon>Bacillati</taxon>
        <taxon>Actinomycetota</taxon>
        <taxon>Actinomycetes</taxon>
        <taxon>Micrococcales</taxon>
        <taxon>Intrasporangiaceae</taxon>
        <taxon>Janibacter</taxon>
    </lineage>
</organism>
<dbReference type="SFLD" id="SFLDS00001">
    <property type="entry name" value="Enolase"/>
    <property type="match status" value="1"/>
</dbReference>
<sequence length="347" mass="36556">MTPSDLSGRPTVPDLPQLPNLPELPDLLGSLHVVRLPLRVRFRGIEQREVALLRGPSGWGEFAPFVEYPPTEAAAWLAAAIEAGWGEWPTPVRDEVPVNATVPAVPAARVPEVLARFEGCTTAKVKVAEAGQTLSDDLDRVAAVREVLGATARIRVDANGAWSVDQAREAVAALSRFGLEYVEQPCAQVAELAALRLALARDRVEVPVAADESIRKAQDPLEVARRGAADVVVVKVAPLGGVARALAVVQDCGLPAVVSSAIDSSVGIRAGVALAAALPDLPHACGLGTVRLLEEDVSGEPLVPVGGALPVRDPAVDPAALARHRVEPERETWWRERLTAAHAVLAG</sequence>
<dbReference type="InterPro" id="IPR036849">
    <property type="entry name" value="Enolase-like_C_sf"/>
</dbReference>
<feature type="binding site" evidence="4">
    <location>
        <position position="157"/>
    </location>
    <ligand>
        <name>Mg(2+)</name>
        <dbReference type="ChEBI" id="CHEBI:18420"/>
    </ligand>
</feature>
<dbReference type="InterPro" id="IPR013342">
    <property type="entry name" value="Mandelate_racemase_C"/>
</dbReference>
<dbReference type="Proteomes" id="UP000592181">
    <property type="component" value="Unassembled WGS sequence"/>
</dbReference>
<evidence type="ECO:0000256" key="4">
    <source>
        <dbReference type="HAMAP-Rule" id="MF_00470"/>
    </source>
</evidence>
<comment type="pathway">
    <text evidence="4">Quinol/quinone metabolism; menaquinone biosynthesis.</text>
</comment>
<feature type="binding site" evidence="4">
    <location>
        <position position="211"/>
    </location>
    <ligand>
        <name>Mg(2+)</name>
        <dbReference type="ChEBI" id="CHEBI:18420"/>
    </ligand>
</feature>
<evidence type="ECO:0000313" key="6">
    <source>
        <dbReference type="EMBL" id="NYG37086.1"/>
    </source>
</evidence>
<dbReference type="SMART" id="SM00922">
    <property type="entry name" value="MR_MLE"/>
    <property type="match status" value="1"/>
</dbReference>
<dbReference type="AlphaFoldDB" id="A0A852X1W9"/>
<dbReference type="InterPro" id="IPR029065">
    <property type="entry name" value="Enolase_C-like"/>
</dbReference>
<evidence type="ECO:0000256" key="1">
    <source>
        <dbReference type="ARBA" id="ARBA00022723"/>
    </source>
</evidence>
<feature type="active site" description="Proton acceptor" evidence="4">
    <location>
        <position position="235"/>
    </location>
</feature>
<comment type="function">
    <text evidence="4">Converts 2-succinyl-6-hydroxy-2,4-cyclohexadiene-1-carboxylate (SHCHC) to 2-succinylbenzoate (OSB).</text>
</comment>
<evidence type="ECO:0000256" key="2">
    <source>
        <dbReference type="ARBA" id="ARBA00022842"/>
    </source>
</evidence>
<dbReference type="GO" id="GO:0009234">
    <property type="term" value="P:menaquinone biosynthetic process"/>
    <property type="evidence" value="ECO:0007669"/>
    <property type="project" value="UniProtKB-UniRule"/>
</dbReference>
<dbReference type="Pfam" id="PF13378">
    <property type="entry name" value="MR_MLE_C"/>
    <property type="match status" value="1"/>
</dbReference>
<dbReference type="EMBL" id="JACBZX010000001">
    <property type="protein sequence ID" value="NYG37086.1"/>
    <property type="molecule type" value="Genomic_DNA"/>
</dbReference>
<dbReference type="Pfam" id="PF18374">
    <property type="entry name" value="Enolase_like_N"/>
    <property type="match status" value="1"/>
</dbReference>
<comment type="cofactor">
    <cofactor evidence="4">
        <name>a divalent metal cation</name>
        <dbReference type="ChEBI" id="CHEBI:60240"/>
    </cofactor>
</comment>
<dbReference type="UniPathway" id="UPA00079"/>
<comment type="caution">
    <text evidence="6">The sequence shown here is derived from an EMBL/GenBank/DDBJ whole genome shotgun (WGS) entry which is preliminary data.</text>
</comment>
<dbReference type="NCBIfam" id="NF002782">
    <property type="entry name" value="PRK02901.1"/>
    <property type="match status" value="1"/>
</dbReference>
<dbReference type="SFLD" id="SFLDF00009">
    <property type="entry name" value="o-succinylbenzoate_synthase"/>
    <property type="match status" value="1"/>
</dbReference>
<protein>
    <recommendedName>
        <fullName evidence="4">o-succinylbenzoate synthase</fullName>
        <shortName evidence="4">OSB synthase</shortName>
        <shortName evidence="4">OSBS</shortName>
        <ecNumber evidence="4">4.2.1.113</ecNumber>
    </recommendedName>
    <alternativeName>
        <fullName evidence="4">4-(2'-carboxyphenyl)-4-oxybutyric acid synthase</fullName>
    </alternativeName>
    <alternativeName>
        <fullName evidence="4">o-succinylbenzoic acid synthase</fullName>
    </alternativeName>
</protein>
<dbReference type="GO" id="GO:0000287">
    <property type="term" value="F:magnesium ion binding"/>
    <property type="evidence" value="ECO:0007669"/>
    <property type="project" value="UniProtKB-UniRule"/>
</dbReference>
<dbReference type="SUPFAM" id="SSF51604">
    <property type="entry name" value="Enolase C-terminal domain-like"/>
    <property type="match status" value="1"/>
</dbReference>
<evidence type="ECO:0000259" key="5">
    <source>
        <dbReference type="SMART" id="SM00922"/>
    </source>
</evidence>
<feature type="active site" description="Proton donor" evidence="4">
    <location>
        <position position="126"/>
    </location>
</feature>
<feature type="domain" description="Mandelate racemase/muconate lactonizing enzyme C-terminal" evidence="5">
    <location>
        <begin position="106"/>
        <end position="202"/>
    </location>
</feature>
<dbReference type="CDD" id="cd03320">
    <property type="entry name" value="OSBS"/>
    <property type="match status" value="1"/>
</dbReference>
<feature type="binding site" evidence="4">
    <location>
        <position position="183"/>
    </location>
    <ligand>
        <name>Mg(2+)</name>
        <dbReference type="ChEBI" id="CHEBI:18420"/>
    </ligand>
</feature>
<proteinExistence type="inferred from homology"/>
<keyword evidence="2 4" id="KW-0460">Magnesium</keyword>
<reference evidence="6 7" key="1">
    <citation type="submission" date="2020-07" db="EMBL/GenBank/DDBJ databases">
        <title>Sequencing the genomes of 1000 actinobacteria strains.</title>
        <authorList>
            <person name="Klenk H.-P."/>
        </authorList>
    </citation>
    <scope>NUCLEOTIDE SEQUENCE [LARGE SCALE GENOMIC DNA]</scope>
    <source>
        <strain evidence="6 7">DSM 24723</strain>
    </source>
</reference>
<comment type="similarity">
    <text evidence="4">Belongs to the mandelate racemase/muconate lactonizing enzyme family. MenC type 1 subfamily.</text>
</comment>
<accession>A0A852X1W9</accession>
<evidence type="ECO:0000256" key="3">
    <source>
        <dbReference type="ARBA" id="ARBA00023239"/>
    </source>
</evidence>
<keyword evidence="3 4" id="KW-0456">Lyase</keyword>
<dbReference type="GO" id="GO:0043748">
    <property type="term" value="F:O-succinylbenzoate synthase activity"/>
    <property type="evidence" value="ECO:0007669"/>
    <property type="project" value="UniProtKB-EC"/>
</dbReference>
<keyword evidence="7" id="KW-1185">Reference proteome</keyword>
<dbReference type="GO" id="GO:0009063">
    <property type="term" value="P:amino acid catabolic process"/>
    <property type="evidence" value="ECO:0007669"/>
    <property type="project" value="InterPro"/>
</dbReference>
<dbReference type="HAMAP" id="MF_00470">
    <property type="entry name" value="MenC_1"/>
    <property type="match status" value="1"/>
</dbReference>
<dbReference type="PANTHER" id="PTHR48073:SF2">
    <property type="entry name" value="O-SUCCINYLBENZOATE SYNTHASE"/>
    <property type="match status" value="1"/>
</dbReference>
<dbReference type="PROSITE" id="PS00909">
    <property type="entry name" value="MR_MLE_2"/>
    <property type="match status" value="1"/>
</dbReference>
<gene>
    <name evidence="4" type="primary">menC</name>
    <name evidence="6" type="ORF">BJY28_001555</name>
</gene>
<dbReference type="UniPathway" id="UPA01057">
    <property type="reaction ID" value="UER00165"/>
</dbReference>
<dbReference type="InterPro" id="IPR010196">
    <property type="entry name" value="OSB_synthase_MenC1"/>
</dbReference>
<evidence type="ECO:0000313" key="7">
    <source>
        <dbReference type="Proteomes" id="UP000592181"/>
    </source>
</evidence>
<keyword evidence="4" id="KW-0474">Menaquinone biosynthesis</keyword>
<comment type="catalytic activity">
    <reaction evidence="4">
        <text>(1R,6R)-6-hydroxy-2-succinyl-cyclohexa-2,4-diene-1-carboxylate = 2-succinylbenzoate + H2O</text>
        <dbReference type="Rhea" id="RHEA:10196"/>
        <dbReference type="ChEBI" id="CHEBI:15377"/>
        <dbReference type="ChEBI" id="CHEBI:18325"/>
        <dbReference type="ChEBI" id="CHEBI:58689"/>
        <dbReference type="EC" id="4.2.1.113"/>
    </reaction>
</comment>
<dbReference type="SFLD" id="SFLDG00180">
    <property type="entry name" value="muconate_cycloisomerase"/>
    <property type="match status" value="1"/>
</dbReference>
<dbReference type="Gene3D" id="3.20.20.120">
    <property type="entry name" value="Enolase-like C-terminal domain"/>
    <property type="match status" value="1"/>
</dbReference>